<reference evidence="2" key="2">
    <citation type="submission" date="2022-01" db="EMBL/GenBank/DDBJ databases">
        <authorList>
            <person name="Yamashiro T."/>
            <person name="Shiraishi A."/>
            <person name="Satake H."/>
            <person name="Nakayama K."/>
        </authorList>
    </citation>
    <scope>NUCLEOTIDE SEQUENCE</scope>
</reference>
<sequence length="335" mass="36744">MSSLAHTDLETVPPTVGAHSSLVPTPFHDDRYLVVRHAYLHTTRDIKSETEEAPSETDEFQPPSTRSAPLSSDHTPILPDRTPVSPLTDKEFEAFEPSDTRITSPHTTTPSYSTTALSPDHSLTQKAPTPTHARAFFYRKTARMGMHTQPAMPLGLSARVTKAMTLSPSSSLKRYRSSYETPSSSPTLASPQTLPLRKRYRGTSKLVESSDTETEGDESEADGADSESEESKDEGPDLEREETASGDQQQAVPVEDTAVDEPLGMGYGASRRCALELAEDTTPSTFEIRQSSRSVADRQGLDETPTPRFPIRTTWVDPVTLHLDGNTGRNRKESS</sequence>
<proteinExistence type="predicted"/>
<feature type="compositionally biased region" description="Basic and acidic residues" evidence="1">
    <location>
        <begin position="233"/>
        <end position="243"/>
    </location>
</feature>
<name>A0ABQ4ZL82_9ASTR</name>
<feature type="compositionally biased region" description="Polar residues" evidence="1">
    <location>
        <begin position="62"/>
        <end position="74"/>
    </location>
</feature>
<feature type="region of interest" description="Disordered" evidence="1">
    <location>
        <begin position="281"/>
        <end position="311"/>
    </location>
</feature>
<dbReference type="Proteomes" id="UP001151760">
    <property type="component" value="Unassembled WGS sequence"/>
</dbReference>
<feature type="compositionally biased region" description="Acidic residues" evidence="1">
    <location>
        <begin position="210"/>
        <end position="232"/>
    </location>
</feature>
<feature type="compositionally biased region" description="Low complexity" evidence="1">
    <location>
        <begin position="103"/>
        <end position="119"/>
    </location>
</feature>
<feature type="region of interest" description="Disordered" evidence="1">
    <location>
        <begin position="1"/>
        <end position="22"/>
    </location>
</feature>
<reference evidence="2" key="1">
    <citation type="journal article" date="2022" name="Int. J. Mol. Sci.">
        <title>Draft Genome of Tanacetum Coccineum: Genomic Comparison of Closely Related Tanacetum-Family Plants.</title>
        <authorList>
            <person name="Yamashiro T."/>
            <person name="Shiraishi A."/>
            <person name="Nakayama K."/>
            <person name="Satake H."/>
        </authorList>
    </citation>
    <scope>NUCLEOTIDE SEQUENCE</scope>
</reference>
<organism evidence="2 3">
    <name type="scientific">Tanacetum coccineum</name>
    <dbReference type="NCBI Taxonomy" id="301880"/>
    <lineage>
        <taxon>Eukaryota</taxon>
        <taxon>Viridiplantae</taxon>
        <taxon>Streptophyta</taxon>
        <taxon>Embryophyta</taxon>
        <taxon>Tracheophyta</taxon>
        <taxon>Spermatophyta</taxon>
        <taxon>Magnoliopsida</taxon>
        <taxon>eudicotyledons</taxon>
        <taxon>Gunneridae</taxon>
        <taxon>Pentapetalae</taxon>
        <taxon>asterids</taxon>
        <taxon>campanulids</taxon>
        <taxon>Asterales</taxon>
        <taxon>Asteraceae</taxon>
        <taxon>Asteroideae</taxon>
        <taxon>Anthemideae</taxon>
        <taxon>Anthemidinae</taxon>
        <taxon>Tanacetum</taxon>
    </lineage>
</organism>
<accession>A0ABQ4ZL82</accession>
<gene>
    <name evidence="2" type="ORF">Tco_0773268</name>
</gene>
<dbReference type="EMBL" id="BQNB010011442">
    <property type="protein sequence ID" value="GJS90632.1"/>
    <property type="molecule type" value="Genomic_DNA"/>
</dbReference>
<feature type="region of interest" description="Disordered" evidence="1">
    <location>
        <begin position="166"/>
        <end position="265"/>
    </location>
</feature>
<evidence type="ECO:0000313" key="3">
    <source>
        <dbReference type="Proteomes" id="UP001151760"/>
    </source>
</evidence>
<protein>
    <submittedName>
        <fullName evidence="2">Uncharacterized protein</fullName>
    </submittedName>
</protein>
<feature type="compositionally biased region" description="Polar residues" evidence="1">
    <location>
        <begin position="281"/>
        <end position="294"/>
    </location>
</feature>
<feature type="region of interest" description="Disordered" evidence="1">
    <location>
        <begin position="45"/>
        <end position="128"/>
    </location>
</feature>
<feature type="compositionally biased region" description="Polar residues" evidence="1">
    <location>
        <begin position="180"/>
        <end position="193"/>
    </location>
</feature>
<comment type="caution">
    <text evidence="2">The sequence shown here is derived from an EMBL/GenBank/DDBJ whole genome shotgun (WGS) entry which is preliminary data.</text>
</comment>
<evidence type="ECO:0000256" key="1">
    <source>
        <dbReference type="SAM" id="MobiDB-lite"/>
    </source>
</evidence>
<keyword evidence="3" id="KW-1185">Reference proteome</keyword>
<evidence type="ECO:0000313" key="2">
    <source>
        <dbReference type="EMBL" id="GJS90632.1"/>
    </source>
</evidence>